<dbReference type="RefSeq" id="WP_139263677.1">
    <property type="nucleotide sequence ID" value="NZ_FNOT01000012.1"/>
</dbReference>
<dbReference type="STRING" id="1137993.SAMN05660209_03894"/>
<dbReference type="OrthoDB" id="5182724at2"/>
<feature type="region of interest" description="Disordered" evidence="2">
    <location>
        <begin position="102"/>
        <end position="159"/>
    </location>
</feature>
<dbReference type="CDD" id="cd16936">
    <property type="entry name" value="HATPase_RsbW-like"/>
    <property type="match status" value="1"/>
</dbReference>
<dbReference type="InterPro" id="IPR050267">
    <property type="entry name" value="Anti-sigma-factor_SerPK"/>
</dbReference>
<keyword evidence="4" id="KW-0418">Kinase</keyword>
<dbReference type="InterPro" id="IPR003594">
    <property type="entry name" value="HATPase_dom"/>
</dbReference>
<dbReference type="PANTHER" id="PTHR35526:SF3">
    <property type="entry name" value="ANTI-SIGMA-F FACTOR RSBW"/>
    <property type="match status" value="1"/>
</dbReference>
<keyword evidence="5" id="KW-1185">Reference proteome</keyword>
<dbReference type="SUPFAM" id="SSF55874">
    <property type="entry name" value="ATPase domain of HSP90 chaperone/DNA topoisomerase II/histidine kinase"/>
    <property type="match status" value="1"/>
</dbReference>
<sequence>MITGKQLRAVLGNGGQVVDSVTQHVGRIVDVVLNPQSYEPAWVIVACERGPVVVVPLAAARRLDGCLQLPYAVADVRRAPDTEELVGRLTPERAEELAGYFHSPDGHAHRSNGHRASGGHTPGRPRRQAFPEAPAGTAPAPFPGTPASSTDGHRRTTAAPPELVPILRGLSMRTGRDAPVAYPGSAPRPWPLLVTSSPGPPWWERRQWRWPSAVSSVRTMRLELRALLDTTGLPADDLDDLTLAACEAAANAVEHARSSDQRYFDVLTEVGEDWAGIVVQDHGRWRAPSGASDRGRGLRLMDVLADTVLSVGARGTTVVLRNRPARSG</sequence>
<keyword evidence="1" id="KW-0723">Serine/threonine-protein kinase</keyword>
<accession>A0A1H3N7Z7</accession>
<feature type="compositionally biased region" description="Low complexity" evidence="2">
    <location>
        <begin position="130"/>
        <end position="139"/>
    </location>
</feature>
<evidence type="ECO:0000256" key="2">
    <source>
        <dbReference type="SAM" id="MobiDB-lite"/>
    </source>
</evidence>
<dbReference type="AlphaFoldDB" id="A0A1H3N7Z7"/>
<dbReference type="Pfam" id="PF13581">
    <property type="entry name" value="HATPase_c_2"/>
    <property type="match status" value="1"/>
</dbReference>
<dbReference type="GO" id="GO:0004674">
    <property type="term" value="F:protein serine/threonine kinase activity"/>
    <property type="evidence" value="ECO:0007669"/>
    <property type="project" value="UniProtKB-KW"/>
</dbReference>
<evidence type="ECO:0000313" key="4">
    <source>
        <dbReference type="EMBL" id="SDY84873.1"/>
    </source>
</evidence>
<evidence type="ECO:0000256" key="1">
    <source>
        <dbReference type="ARBA" id="ARBA00022527"/>
    </source>
</evidence>
<name>A0A1H3N7Z7_9ACTN</name>
<reference evidence="5" key="1">
    <citation type="submission" date="2016-10" db="EMBL/GenBank/DDBJ databases">
        <authorList>
            <person name="Varghese N."/>
            <person name="Submissions S."/>
        </authorList>
    </citation>
    <scope>NUCLEOTIDE SEQUENCE [LARGE SCALE GENOMIC DNA]</scope>
    <source>
        <strain evidence="5">DSM 45422</strain>
    </source>
</reference>
<dbReference type="EMBL" id="FNOT01000012">
    <property type="protein sequence ID" value="SDY84873.1"/>
    <property type="molecule type" value="Genomic_DNA"/>
</dbReference>
<protein>
    <submittedName>
        <fullName evidence="4">Anti-sigma regulatory factor (Ser/Thr protein kinase)</fullName>
    </submittedName>
</protein>
<dbReference type="Proteomes" id="UP000198921">
    <property type="component" value="Unassembled WGS sequence"/>
</dbReference>
<proteinExistence type="predicted"/>
<dbReference type="Gene3D" id="3.30.565.10">
    <property type="entry name" value="Histidine kinase-like ATPase, C-terminal domain"/>
    <property type="match status" value="1"/>
</dbReference>
<dbReference type="PANTHER" id="PTHR35526">
    <property type="entry name" value="ANTI-SIGMA-F FACTOR RSBW-RELATED"/>
    <property type="match status" value="1"/>
</dbReference>
<feature type="domain" description="Histidine kinase/HSP90-like ATPase" evidence="3">
    <location>
        <begin position="211"/>
        <end position="321"/>
    </location>
</feature>
<gene>
    <name evidence="4" type="ORF">SAMN05660209_03894</name>
</gene>
<evidence type="ECO:0000313" key="5">
    <source>
        <dbReference type="Proteomes" id="UP000198921"/>
    </source>
</evidence>
<evidence type="ECO:0000259" key="3">
    <source>
        <dbReference type="Pfam" id="PF13581"/>
    </source>
</evidence>
<organism evidence="4 5">
    <name type="scientific">Geodermatophilus africanus</name>
    <dbReference type="NCBI Taxonomy" id="1137993"/>
    <lineage>
        <taxon>Bacteria</taxon>
        <taxon>Bacillati</taxon>
        <taxon>Actinomycetota</taxon>
        <taxon>Actinomycetes</taxon>
        <taxon>Geodermatophilales</taxon>
        <taxon>Geodermatophilaceae</taxon>
        <taxon>Geodermatophilus</taxon>
    </lineage>
</organism>
<dbReference type="InterPro" id="IPR036890">
    <property type="entry name" value="HATPase_C_sf"/>
</dbReference>
<keyword evidence="4" id="KW-0808">Transferase</keyword>